<gene>
    <name evidence="2" type="ORF">MNBD_ALPHA09-1859</name>
</gene>
<dbReference type="InterPro" id="IPR036291">
    <property type="entry name" value="NAD(P)-bd_dom_sf"/>
</dbReference>
<dbReference type="Pfam" id="PF13561">
    <property type="entry name" value="adh_short_C2"/>
    <property type="match status" value="1"/>
</dbReference>
<dbReference type="PRINTS" id="PR00080">
    <property type="entry name" value="SDRFAMILY"/>
</dbReference>
<keyword evidence="2" id="KW-0560">Oxidoreductase</keyword>
<dbReference type="PANTHER" id="PTHR42760:SF135">
    <property type="entry name" value="BLL7886 PROTEIN"/>
    <property type="match status" value="1"/>
</dbReference>
<dbReference type="PROSITE" id="PS00061">
    <property type="entry name" value="ADH_SHORT"/>
    <property type="match status" value="1"/>
</dbReference>
<dbReference type="GO" id="GO:0030497">
    <property type="term" value="P:fatty acid elongation"/>
    <property type="evidence" value="ECO:0007669"/>
    <property type="project" value="TreeGrafter"/>
</dbReference>
<dbReference type="EMBL" id="UOEM01000099">
    <property type="protein sequence ID" value="VAW16898.1"/>
    <property type="molecule type" value="Genomic_DNA"/>
</dbReference>
<dbReference type="EC" id="1.1.1.100" evidence="2"/>
<evidence type="ECO:0000313" key="2">
    <source>
        <dbReference type="EMBL" id="VAW16898.1"/>
    </source>
</evidence>
<dbReference type="InterPro" id="IPR002347">
    <property type="entry name" value="SDR_fam"/>
</dbReference>
<dbReference type="AlphaFoldDB" id="A0A3B0TG33"/>
<evidence type="ECO:0000256" key="1">
    <source>
        <dbReference type="ARBA" id="ARBA00006484"/>
    </source>
</evidence>
<dbReference type="InterPro" id="IPR020904">
    <property type="entry name" value="Sc_DH/Rdtase_CS"/>
</dbReference>
<dbReference type="FunFam" id="3.40.50.720:FF:000084">
    <property type="entry name" value="Short-chain dehydrogenase reductase"/>
    <property type="match status" value="1"/>
</dbReference>
<dbReference type="SUPFAM" id="SSF51735">
    <property type="entry name" value="NAD(P)-binding Rossmann-fold domains"/>
    <property type="match status" value="1"/>
</dbReference>
<reference evidence="2" key="1">
    <citation type="submission" date="2018-06" db="EMBL/GenBank/DDBJ databases">
        <authorList>
            <person name="Zhirakovskaya E."/>
        </authorList>
    </citation>
    <scope>NUCLEOTIDE SEQUENCE</scope>
</reference>
<dbReference type="PANTHER" id="PTHR42760">
    <property type="entry name" value="SHORT-CHAIN DEHYDROGENASES/REDUCTASES FAMILY MEMBER"/>
    <property type="match status" value="1"/>
</dbReference>
<dbReference type="GO" id="GO:0004316">
    <property type="term" value="F:3-oxoacyl-[acyl-carrier-protein] reductase (NADPH) activity"/>
    <property type="evidence" value="ECO:0007669"/>
    <property type="project" value="UniProtKB-EC"/>
</dbReference>
<comment type="similarity">
    <text evidence="1">Belongs to the short-chain dehydrogenases/reductases (SDR) family.</text>
</comment>
<accession>A0A3B0TG33</accession>
<proteinExistence type="inferred from homology"/>
<sequence>MKNPFDLAGEVALVTGGGSGLGRRFCTVLAVNGARVVVSDRRLDAATEVADHLVSGGHQAIATGIDVTDVHSIAAGFDAAEAAFGTVTISVGAAGAAAEKSALRITPNDWRAMMAVNLDGAWFTAQTAARRMVRAKTGGSIINIASIMGLKVHPRVAHYAVSKAGVVQMTKALALELARSNVRVNAIAPGSFDTGMTSGLLKSTYGKAMIGRVPMRRAGGLGELDGAMLLLASKASSYMNGTVITIDGGHSLVIP</sequence>
<protein>
    <submittedName>
        <fullName evidence="2">3-oxoacyl-[acyl-carrier protein] reductase</fullName>
        <ecNumber evidence="2">1.1.1.100</ecNumber>
    </submittedName>
</protein>
<organism evidence="2">
    <name type="scientific">hydrothermal vent metagenome</name>
    <dbReference type="NCBI Taxonomy" id="652676"/>
    <lineage>
        <taxon>unclassified sequences</taxon>
        <taxon>metagenomes</taxon>
        <taxon>ecological metagenomes</taxon>
    </lineage>
</organism>
<dbReference type="PRINTS" id="PR00081">
    <property type="entry name" value="GDHRDH"/>
</dbReference>
<dbReference type="Gene3D" id="3.40.50.720">
    <property type="entry name" value="NAD(P)-binding Rossmann-like Domain"/>
    <property type="match status" value="1"/>
</dbReference>
<name>A0A3B0TG33_9ZZZZ</name>